<reference evidence="2" key="1">
    <citation type="journal article" date="2019" name="Int. J. Syst. Evol. Microbiol.">
        <title>The Global Catalogue of Microorganisms (GCM) 10K type strain sequencing project: providing services to taxonomists for standard genome sequencing and annotation.</title>
        <authorList>
            <consortium name="The Broad Institute Genomics Platform"/>
            <consortium name="The Broad Institute Genome Sequencing Center for Infectious Disease"/>
            <person name="Wu L."/>
            <person name="Ma J."/>
        </authorList>
    </citation>
    <scope>NUCLEOTIDE SEQUENCE [LARGE SCALE GENOMIC DNA]</scope>
    <source>
        <strain evidence="2">NBRC 108725</strain>
    </source>
</reference>
<keyword evidence="2" id="KW-1185">Reference proteome</keyword>
<dbReference type="RefSeq" id="WP_286277355.1">
    <property type="nucleotide sequence ID" value="NZ_AP027731.1"/>
</dbReference>
<dbReference type="Proteomes" id="UP001321498">
    <property type="component" value="Chromosome"/>
</dbReference>
<dbReference type="EMBL" id="AP027731">
    <property type="protein sequence ID" value="BDZ47438.1"/>
    <property type="molecule type" value="Genomic_DNA"/>
</dbReference>
<protein>
    <recommendedName>
        <fullName evidence="3">Alpha/beta hydrolase</fullName>
    </recommendedName>
</protein>
<organism evidence="1 2">
    <name type="scientific">Naasia aerilata</name>
    <dbReference type="NCBI Taxonomy" id="1162966"/>
    <lineage>
        <taxon>Bacteria</taxon>
        <taxon>Bacillati</taxon>
        <taxon>Actinomycetota</taxon>
        <taxon>Actinomycetes</taxon>
        <taxon>Micrococcales</taxon>
        <taxon>Microbacteriaceae</taxon>
        <taxon>Naasia</taxon>
    </lineage>
</organism>
<dbReference type="Gene3D" id="3.40.50.1820">
    <property type="entry name" value="alpha/beta hydrolase"/>
    <property type="match status" value="1"/>
</dbReference>
<accession>A0ABM8GGF8</accession>
<proteinExistence type="predicted"/>
<evidence type="ECO:0000313" key="1">
    <source>
        <dbReference type="EMBL" id="BDZ47438.1"/>
    </source>
</evidence>
<sequence length="86" mass="8791">MVGEPAALIPDETLLGLRRVVVDTAAGPVVARAAERTGGPATILLHGAAGSWTTWTPLLAEAAGSGRALADVVLIDLPGWGRPRSR</sequence>
<dbReference type="InterPro" id="IPR029058">
    <property type="entry name" value="AB_hydrolase_fold"/>
</dbReference>
<dbReference type="SUPFAM" id="SSF53474">
    <property type="entry name" value="alpha/beta-Hydrolases"/>
    <property type="match status" value="1"/>
</dbReference>
<evidence type="ECO:0008006" key="3">
    <source>
        <dbReference type="Google" id="ProtNLM"/>
    </source>
</evidence>
<evidence type="ECO:0000313" key="2">
    <source>
        <dbReference type="Proteomes" id="UP001321498"/>
    </source>
</evidence>
<gene>
    <name evidence="1" type="ORF">GCM10025866_33470</name>
</gene>
<name>A0ABM8GGF8_9MICO</name>